<keyword evidence="2" id="KW-0472">Membrane</keyword>
<name>A0A090IUJ9_9BACI</name>
<dbReference type="InterPro" id="IPR019649">
    <property type="entry name" value="DUF2512"/>
</dbReference>
<keyword evidence="2" id="KW-0812">Transmembrane</keyword>
<keyword evidence="2" id="KW-1133">Transmembrane helix</keyword>
<dbReference type="RefSeq" id="WP_051989085.1">
    <property type="nucleotide sequence ID" value="NZ_CCRF01000061.1"/>
</dbReference>
<dbReference type="Proteomes" id="UP000040576">
    <property type="component" value="Unassembled WGS sequence"/>
</dbReference>
<dbReference type="Pfam" id="PF10710">
    <property type="entry name" value="DUF2512"/>
    <property type="match status" value="1"/>
</dbReference>
<evidence type="ECO:0000256" key="2">
    <source>
        <dbReference type="SAM" id="Phobius"/>
    </source>
</evidence>
<feature type="transmembrane region" description="Helical" evidence="2">
    <location>
        <begin position="33"/>
        <end position="53"/>
    </location>
</feature>
<evidence type="ECO:0000313" key="4">
    <source>
        <dbReference type="Proteomes" id="UP000040576"/>
    </source>
</evidence>
<feature type="compositionally biased region" description="Basic and acidic residues" evidence="1">
    <location>
        <begin position="248"/>
        <end position="259"/>
    </location>
</feature>
<gene>
    <name evidence="3" type="ORF">BT1A1_1934</name>
</gene>
<evidence type="ECO:0008006" key="5">
    <source>
        <dbReference type="Google" id="ProtNLM"/>
    </source>
</evidence>
<feature type="region of interest" description="Disordered" evidence="1">
    <location>
        <begin position="240"/>
        <end position="259"/>
    </location>
</feature>
<feature type="region of interest" description="Disordered" evidence="1">
    <location>
        <begin position="165"/>
        <end position="185"/>
    </location>
</feature>
<proteinExistence type="predicted"/>
<organism evidence="3 4">
    <name type="scientific">Caldibacillus thermoamylovorans</name>
    <dbReference type="NCBI Taxonomy" id="35841"/>
    <lineage>
        <taxon>Bacteria</taxon>
        <taxon>Bacillati</taxon>
        <taxon>Bacillota</taxon>
        <taxon>Bacilli</taxon>
        <taxon>Bacillales</taxon>
        <taxon>Bacillaceae</taxon>
        <taxon>Caldibacillus</taxon>
    </lineage>
</organism>
<feature type="transmembrane region" description="Helical" evidence="2">
    <location>
        <begin position="60"/>
        <end position="81"/>
    </location>
</feature>
<sequence>MEHLRSLVIKFVMITAMLAVVFGFLYGVSFGDILTISFILTITAYLVGDLLILPRFGNTAATIADFGLAYLGAWMIGAMIIEEPIRLGTASFLSAALIAIGEVFFHRYVVNNVINDKDTTQNRATNSQVRPSYQTEMAEENYPKVKNNQSTTNTDAEFAEEILPKGNNTGKANQAKGNTATGRANNAINDTEIGSEIFPEADDQAKNQATSVNNALNREETTDMARTNDWRTYIDGYGYVPNTTNNETDLKRNQEQNKQ</sequence>
<feature type="transmembrane region" description="Helical" evidence="2">
    <location>
        <begin position="7"/>
        <end position="27"/>
    </location>
</feature>
<keyword evidence="4" id="KW-1185">Reference proteome</keyword>
<feature type="compositionally biased region" description="Polar residues" evidence="1">
    <location>
        <begin position="166"/>
        <end position="185"/>
    </location>
</feature>
<evidence type="ECO:0000256" key="1">
    <source>
        <dbReference type="SAM" id="MobiDB-lite"/>
    </source>
</evidence>
<feature type="transmembrane region" description="Helical" evidence="2">
    <location>
        <begin position="87"/>
        <end position="105"/>
    </location>
</feature>
<accession>A0A090IUJ9</accession>
<dbReference type="EMBL" id="CCRF01000061">
    <property type="protein sequence ID" value="CEE01756.1"/>
    <property type="molecule type" value="Genomic_DNA"/>
</dbReference>
<dbReference type="AlphaFoldDB" id="A0A090IUJ9"/>
<protein>
    <recommendedName>
        <fullName evidence="5">DUF2512 domain-containing protein</fullName>
    </recommendedName>
</protein>
<evidence type="ECO:0000313" key="3">
    <source>
        <dbReference type="EMBL" id="CEE01756.1"/>
    </source>
</evidence>
<reference evidence="3 4" key="1">
    <citation type="submission" date="2014-07" db="EMBL/GenBank/DDBJ databases">
        <authorList>
            <person name="Wibberg Daniel"/>
        </authorList>
    </citation>
    <scope>NUCLEOTIDE SEQUENCE [LARGE SCALE GENOMIC DNA]</scope>
</reference>